<dbReference type="SUPFAM" id="SSF56601">
    <property type="entry name" value="beta-lactamase/transpeptidase-like"/>
    <property type="match status" value="1"/>
</dbReference>
<dbReference type="Pfam" id="PF00144">
    <property type="entry name" value="Beta-lactamase"/>
    <property type="match status" value="1"/>
</dbReference>
<protein>
    <submittedName>
        <fullName evidence="3">Putative penicillin-binding protein PbpX</fullName>
    </submittedName>
</protein>
<feature type="domain" description="Beta-lactamase-related" evidence="2">
    <location>
        <begin position="60"/>
        <end position="344"/>
    </location>
</feature>
<dbReference type="PANTHER" id="PTHR43283">
    <property type="entry name" value="BETA-LACTAMASE-RELATED"/>
    <property type="match status" value="1"/>
</dbReference>
<name>A0A0M7APX3_9HYPH</name>
<keyword evidence="4" id="KW-1185">Reference proteome</keyword>
<dbReference type="GeneID" id="97672421"/>
<dbReference type="STRING" id="311410.LA5095_03877"/>
<dbReference type="EMBL" id="CXWC01000013">
    <property type="protein sequence ID" value="CTQ77484.1"/>
    <property type="molecule type" value="Genomic_DNA"/>
</dbReference>
<dbReference type="Proteomes" id="UP000049983">
    <property type="component" value="Unassembled WGS sequence"/>
</dbReference>
<sequence>MTDATASLDTGKNVPEPEYGSGWEVLTSDNDHLQKAGVDRSRLERVFELQDFLFGGQNWAAVIVRDGRIVHEHASFMGLATSRFDVWSCTKSLTGTAWGLLFDDSRKGLLKGGLQISIDTPAYQYLPEAAPLSDPRKSRITIGQLLSMTSGIKGEDHGLYGVPTGPDAGPFEHAFGHQANRYGRSAATLSAEPGSVWEYSDPAFSHLSILFARIAGMEMGEFIQQRIFAPIGIEHASFGVLGGAGHIGPHTSGHVGLVISARDLARFGLLACRHGRWGDQQIIPQWWCDLATRSSQMLNHEYGYSWWVNAKRTRWPKLPEDTFALQGHNTNNCYIVPSLDLIVVKIGSGPTRWNEGDFINGIVDSLV</sequence>
<reference evidence="4" key="1">
    <citation type="submission" date="2015-07" db="EMBL/GenBank/DDBJ databases">
        <authorList>
            <person name="Rodrigo-Torres Lidia"/>
            <person name="Arahal R.David."/>
        </authorList>
    </citation>
    <scope>NUCLEOTIDE SEQUENCE [LARGE SCALE GENOMIC DNA]</scope>
    <source>
        <strain evidence="4">CECT 5096</strain>
    </source>
</reference>
<proteinExistence type="predicted"/>
<dbReference type="InterPro" id="IPR050789">
    <property type="entry name" value="Diverse_Enzym_Activities"/>
</dbReference>
<dbReference type="InterPro" id="IPR001466">
    <property type="entry name" value="Beta-lactam-related"/>
</dbReference>
<evidence type="ECO:0000313" key="3">
    <source>
        <dbReference type="EMBL" id="CTQ77484.1"/>
    </source>
</evidence>
<dbReference type="Gene3D" id="3.40.710.10">
    <property type="entry name" value="DD-peptidase/beta-lactamase superfamily"/>
    <property type="match status" value="1"/>
</dbReference>
<dbReference type="RefSeq" id="WP_055117811.1">
    <property type="nucleotide sequence ID" value="NZ_CANKXR010000004.1"/>
</dbReference>
<dbReference type="InterPro" id="IPR012338">
    <property type="entry name" value="Beta-lactam/transpept-like"/>
</dbReference>
<dbReference type="OrthoDB" id="9814204at2"/>
<organism evidence="3 4">
    <name type="scientific">Roseibium album</name>
    <dbReference type="NCBI Taxonomy" id="311410"/>
    <lineage>
        <taxon>Bacteria</taxon>
        <taxon>Pseudomonadati</taxon>
        <taxon>Pseudomonadota</taxon>
        <taxon>Alphaproteobacteria</taxon>
        <taxon>Hyphomicrobiales</taxon>
        <taxon>Stappiaceae</taxon>
        <taxon>Roseibium</taxon>
    </lineage>
</organism>
<dbReference type="AlphaFoldDB" id="A0A0M7APX3"/>
<dbReference type="PANTHER" id="PTHR43283:SF7">
    <property type="entry name" value="BETA-LACTAMASE-RELATED DOMAIN-CONTAINING PROTEIN"/>
    <property type="match status" value="1"/>
</dbReference>
<evidence type="ECO:0000259" key="2">
    <source>
        <dbReference type="Pfam" id="PF00144"/>
    </source>
</evidence>
<evidence type="ECO:0000256" key="1">
    <source>
        <dbReference type="SAM" id="MobiDB-lite"/>
    </source>
</evidence>
<evidence type="ECO:0000313" key="4">
    <source>
        <dbReference type="Proteomes" id="UP000049983"/>
    </source>
</evidence>
<feature type="region of interest" description="Disordered" evidence="1">
    <location>
        <begin position="1"/>
        <end position="22"/>
    </location>
</feature>
<feature type="compositionally biased region" description="Polar residues" evidence="1">
    <location>
        <begin position="1"/>
        <end position="10"/>
    </location>
</feature>
<accession>A0A0M7APX3</accession>
<gene>
    <name evidence="3" type="primary">pbpX</name>
    <name evidence="3" type="ORF">LA5096_05159</name>
</gene>